<reference evidence="2" key="1">
    <citation type="journal article" date="2023" name="Nat. Plants">
        <title>Single-cell RNA sequencing provides a high-resolution roadmap for understanding the multicellular compartmentation of specialized metabolism.</title>
        <authorList>
            <person name="Sun S."/>
            <person name="Shen X."/>
            <person name="Li Y."/>
            <person name="Li Y."/>
            <person name="Wang S."/>
            <person name="Li R."/>
            <person name="Zhang H."/>
            <person name="Shen G."/>
            <person name="Guo B."/>
            <person name="Wei J."/>
            <person name="Xu J."/>
            <person name="St-Pierre B."/>
            <person name="Chen S."/>
            <person name="Sun C."/>
        </authorList>
    </citation>
    <scope>NUCLEOTIDE SEQUENCE [LARGE SCALE GENOMIC DNA]</scope>
</reference>
<comment type="caution">
    <text evidence="1">The sequence shown here is derived from an EMBL/GenBank/DDBJ whole genome shotgun (WGS) entry which is preliminary data.</text>
</comment>
<gene>
    <name evidence="1" type="ORF">M9H77_03678</name>
</gene>
<keyword evidence="2" id="KW-1185">Reference proteome</keyword>
<evidence type="ECO:0000313" key="2">
    <source>
        <dbReference type="Proteomes" id="UP001060085"/>
    </source>
</evidence>
<dbReference type="EMBL" id="CM044701">
    <property type="protein sequence ID" value="KAI5682450.1"/>
    <property type="molecule type" value="Genomic_DNA"/>
</dbReference>
<dbReference type="Proteomes" id="UP001060085">
    <property type="component" value="Linkage Group LG01"/>
</dbReference>
<organism evidence="1 2">
    <name type="scientific">Catharanthus roseus</name>
    <name type="common">Madagascar periwinkle</name>
    <name type="synonym">Vinca rosea</name>
    <dbReference type="NCBI Taxonomy" id="4058"/>
    <lineage>
        <taxon>Eukaryota</taxon>
        <taxon>Viridiplantae</taxon>
        <taxon>Streptophyta</taxon>
        <taxon>Embryophyta</taxon>
        <taxon>Tracheophyta</taxon>
        <taxon>Spermatophyta</taxon>
        <taxon>Magnoliopsida</taxon>
        <taxon>eudicotyledons</taxon>
        <taxon>Gunneridae</taxon>
        <taxon>Pentapetalae</taxon>
        <taxon>asterids</taxon>
        <taxon>lamiids</taxon>
        <taxon>Gentianales</taxon>
        <taxon>Apocynaceae</taxon>
        <taxon>Rauvolfioideae</taxon>
        <taxon>Vinceae</taxon>
        <taxon>Catharanthinae</taxon>
        <taxon>Catharanthus</taxon>
    </lineage>
</organism>
<sequence length="200" mass="22170">MVKPTRSLTIGSVETTFVDTTPIDTTPIVDVPAETLPPPTDRAPMERPSTTPKVFIPTHSDVEGLVLKDNMDLDMVTAELTRATKAKWPGEGKLSSARNKVVLLYLLGTSKPINIGQVIYDSIVQLNFTKEEPLKKLLFLCLITECLESCRIKIHAVDIVVNEIGEKAISKKLDVDTKERAKTKARKPLSQAKETNEQNF</sequence>
<protein>
    <submittedName>
        <fullName evidence="1">Uncharacterized protein</fullName>
    </submittedName>
</protein>
<accession>A0ACC0CC33</accession>
<evidence type="ECO:0000313" key="1">
    <source>
        <dbReference type="EMBL" id="KAI5682450.1"/>
    </source>
</evidence>
<name>A0ACC0CC33_CATRO</name>
<proteinExistence type="predicted"/>